<sequence>MDPGSKACQLASNKEPRSKGFSQLRLLKSMKGWNWVNNWALIGRTLSFLNGLKAISNISNKGKAAAINGLDASGRVVQQANIGEISFSVARVDEEDMDCGDLVDGEEEVADIPISRTHNKFMLPPTKPPDTNEKENWMEEDHGNQNLIE</sequence>
<dbReference type="Proteomes" id="UP001159364">
    <property type="component" value="Linkage Group LG04"/>
</dbReference>
<comment type="caution">
    <text evidence="2">The sequence shown here is derived from an EMBL/GenBank/DDBJ whole genome shotgun (WGS) entry which is preliminary data.</text>
</comment>
<dbReference type="AlphaFoldDB" id="A0AAV8TKJ4"/>
<organism evidence="2 3">
    <name type="scientific">Erythroxylum novogranatense</name>
    <dbReference type="NCBI Taxonomy" id="1862640"/>
    <lineage>
        <taxon>Eukaryota</taxon>
        <taxon>Viridiplantae</taxon>
        <taxon>Streptophyta</taxon>
        <taxon>Embryophyta</taxon>
        <taxon>Tracheophyta</taxon>
        <taxon>Spermatophyta</taxon>
        <taxon>Magnoliopsida</taxon>
        <taxon>eudicotyledons</taxon>
        <taxon>Gunneridae</taxon>
        <taxon>Pentapetalae</taxon>
        <taxon>rosids</taxon>
        <taxon>fabids</taxon>
        <taxon>Malpighiales</taxon>
        <taxon>Erythroxylaceae</taxon>
        <taxon>Erythroxylum</taxon>
    </lineage>
</organism>
<evidence type="ECO:0000256" key="1">
    <source>
        <dbReference type="SAM" id="MobiDB-lite"/>
    </source>
</evidence>
<name>A0AAV8TKJ4_9ROSI</name>
<protein>
    <submittedName>
        <fullName evidence="2">Uncharacterized protein</fullName>
    </submittedName>
</protein>
<reference evidence="2 3" key="1">
    <citation type="submission" date="2021-09" db="EMBL/GenBank/DDBJ databases">
        <title>Genomic insights and catalytic innovation underlie evolution of tropane alkaloids biosynthesis.</title>
        <authorList>
            <person name="Wang Y.-J."/>
            <person name="Tian T."/>
            <person name="Huang J.-P."/>
            <person name="Huang S.-X."/>
        </authorList>
    </citation>
    <scope>NUCLEOTIDE SEQUENCE [LARGE SCALE GENOMIC DNA]</scope>
    <source>
        <strain evidence="2">KIB-2018</strain>
        <tissue evidence="2">Leaf</tissue>
    </source>
</reference>
<feature type="compositionally biased region" description="Basic and acidic residues" evidence="1">
    <location>
        <begin position="130"/>
        <end position="143"/>
    </location>
</feature>
<accession>A0AAV8TKJ4</accession>
<proteinExistence type="predicted"/>
<evidence type="ECO:0000313" key="2">
    <source>
        <dbReference type="EMBL" id="KAJ8767412.1"/>
    </source>
</evidence>
<keyword evidence="3" id="KW-1185">Reference proteome</keyword>
<feature type="region of interest" description="Disordered" evidence="1">
    <location>
        <begin position="119"/>
        <end position="149"/>
    </location>
</feature>
<dbReference type="EMBL" id="JAIWQS010000004">
    <property type="protein sequence ID" value="KAJ8767412.1"/>
    <property type="molecule type" value="Genomic_DNA"/>
</dbReference>
<gene>
    <name evidence="2" type="ORF">K2173_017456</name>
</gene>
<evidence type="ECO:0000313" key="3">
    <source>
        <dbReference type="Proteomes" id="UP001159364"/>
    </source>
</evidence>